<dbReference type="EMBL" id="CAJNNW010036263">
    <property type="protein sequence ID" value="CAE8733011.1"/>
    <property type="molecule type" value="Genomic_DNA"/>
</dbReference>
<evidence type="ECO:0000313" key="2">
    <source>
        <dbReference type="EMBL" id="CAE8733011.1"/>
    </source>
</evidence>
<sequence>MHNIFNNRLNVNTFTNSNNNGFFNNNSNSSNNNNSNNSRFFRNTFTNSNNDIGFFNNSNNNIIPILLPASLMSQPCRPVEQVVPHLLQAPRRLNLRGEACGPARRSVPVYIFSRALW</sequence>
<reference evidence="2" key="1">
    <citation type="submission" date="2021-02" db="EMBL/GenBank/DDBJ databases">
        <authorList>
            <person name="Dougan E. K."/>
            <person name="Rhodes N."/>
            <person name="Thang M."/>
            <person name="Chan C."/>
        </authorList>
    </citation>
    <scope>NUCLEOTIDE SEQUENCE</scope>
</reference>
<evidence type="ECO:0000313" key="1">
    <source>
        <dbReference type="EMBL" id="CAE8626338.1"/>
    </source>
</evidence>
<dbReference type="Proteomes" id="UP000654075">
    <property type="component" value="Unassembled WGS sequence"/>
</dbReference>
<comment type="caution">
    <text evidence="2">The sequence shown here is derived from an EMBL/GenBank/DDBJ whole genome shotgun (WGS) entry which is preliminary data.</text>
</comment>
<protein>
    <submittedName>
        <fullName evidence="2">Uncharacterized protein</fullName>
    </submittedName>
</protein>
<dbReference type="EMBL" id="CAJNNV010028958">
    <property type="protein sequence ID" value="CAE8626338.1"/>
    <property type="molecule type" value="Genomic_DNA"/>
</dbReference>
<evidence type="ECO:0000313" key="3">
    <source>
        <dbReference type="Proteomes" id="UP000626109"/>
    </source>
</evidence>
<proteinExistence type="predicted"/>
<name>A0A813LRC7_POLGL</name>
<evidence type="ECO:0000313" key="4">
    <source>
        <dbReference type="Proteomes" id="UP000654075"/>
    </source>
</evidence>
<gene>
    <name evidence="1" type="ORF">PGLA1383_LOCUS43274</name>
    <name evidence="2" type="ORF">PGLA2088_LOCUS46639</name>
</gene>
<dbReference type="Proteomes" id="UP000626109">
    <property type="component" value="Unassembled WGS sequence"/>
</dbReference>
<organism evidence="2 3">
    <name type="scientific">Polarella glacialis</name>
    <name type="common">Dinoflagellate</name>
    <dbReference type="NCBI Taxonomy" id="89957"/>
    <lineage>
        <taxon>Eukaryota</taxon>
        <taxon>Sar</taxon>
        <taxon>Alveolata</taxon>
        <taxon>Dinophyceae</taxon>
        <taxon>Suessiales</taxon>
        <taxon>Suessiaceae</taxon>
        <taxon>Polarella</taxon>
    </lineage>
</organism>
<accession>A0A813LRC7</accession>
<dbReference type="AlphaFoldDB" id="A0A813LRC7"/>
<keyword evidence="4" id="KW-1185">Reference proteome</keyword>